<dbReference type="GO" id="GO:0004791">
    <property type="term" value="F:thioredoxin-disulfide reductase (NADPH) activity"/>
    <property type="evidence" value="ECO:0007669"/>
    <property type="project" value="UniProtKB-EC"/>
</dbReference>
<dbReference type="InterPro" id="IPR036188">
    <property type="entry name" value="FAD/NAD-bd_sf"/>
</dbReference>
<keyword evidence="6" id="KW-1185">Reference proteome</keyword>
<evidence type="ECO:0000313" key="6">
    <source>
        <dbReference type="Proteomes" id="UP000466307"/>
    </source>
</evidence>
<keyword evidence="1" id="KW-0285">Flavoprotein</keyword>
<organism evidence="5 6">
    <name type="scientific">Gordonia desulfuricans</name>
    <dbReference type="NCBI Taxonomy" id="89051"/>
    <lineage>
        <taxon>Bacteria</taxon>
        <taxon>Bacillati</taxon>
        <taxon>Actinomycetota</taxon>
        <taxon>Actinomycetes</taxon>
        <taxon>Mycobacteriales</taxon>
        <taxon>Gordoniaceae</taxon>
        <taxon>Gordonia</taxon>
    </lineage>
</organism>
<dbReference type="PRINTS" id="PR00469">
    <property type="entry name" value="PNDRDTASEII"/>
</dbReference>
<evidence type="ECO:0000313" key="5">
    <source>
        <dbReference type="EMBL" id="NDK89254.1"/>
    </source>
</evidence>
<feature type="domain" description="FAD/NAD(P)-binding" evidence="4">
    <location>
        <begin position="21"/>
        <end position="297"/>
    </location>
</feature>
<dbReference type="InterPro" id="IPR023753">
    <property type="entry name" value="FAD/NAD-binding_dom"/>
</dbReference>
<dbReference type="InterPro" id="IPR050097">
    <property type="entry name" value="Ferredoxin-NADP_redctase_2"/>
</dbReference>
<dbReference type="RefSeq" id="WP_059036807.1">
    <property type="nucleotide sequence ID" value="NZ_JAADZU010000014.1"/>
</dbReference>
<dbReference type="Proteomes" id="UP000466307">
    <property type="component" value="Unassembled WGS sequence"/>
</dbReference>
<evidence type="ECO:0000259" key="4">
    <source>
        <dbReference type="Pfam" id="PF07992"/>
    </source>
</evidence>
<dbReference type="PANTHER" id="PTHR48105">
    <property type="entry name" value="THIOREDOXIN REDUCTASE 1-RELATED-RELATED"/>
    <property type="match status" value="1"/>
</dbReference>
<evidence type="ECO:0000256" key="1">
    <source>
        <dbReference type="ARBA" id="ARBA00022630"/>
    </source>
</evidence>
<proteinExistence type="predicted"/>
<comment type="catalytic activity">
    <reaction evidence="3">
        <text>[thioredoxin]-dithiol + NADP(+) = [thioredoxin]-disulfide + NADPH + H(+)</text>
        <dbReference type="Rhea" id="RHEA:20345"/>
        <dbReference type="Rhea" id="RHEA-COMP:10698"/>
        <dbReference type="Rhea" id="RHEA-COMP:10700"/>
        <dbReference type="ChEBI" id="CHEBI:15378"/>
        <dbReference type="ChEBI" id="CHEBI:29950"/>
        <dbReference type="ChEBI" id="CHEBI:50058"/>
        <dbReference type="ChEBI" id="CHEBI:57783"/>
        <dbReference type="ChEBI" id="CHEBI:58349"/>
        <dbReference type="EC" id="1.8.1.9"/>
    </reaction>
</comment>
<keyword evidence="2" id="KW-0560">Oxidoreductase</keyword>
<dbReference type="SUPFAM" id="SSF51905">
    <property type="entry name" value="FAD/NAD(P)-binding domain"/>
    <property type="match status" value="1"/>
</dbReference>
<reference evidence="5 6" key="1">
    <citation type="submission" date="2020-01" db="EMBL/GenBank/DDBJ databases">
        <title>Investigation of new actinobacteria for the biodesulphurisation of diesel fuel.</title>
        <authorList>
            <person name="Athi Narayanan S.M."/>
        </authorList>
    </citation>
    <scope>NUCLEOTIDE SEQUENCE [LARGE SCALE GENOMIC DNA]</scope>
    <source>
        <strain evidence="5 6">213E</strain>
    </source>
</reference>
<protein>
    <submittedName>
        <fullName evidence="5">NAD(P)/FAD-dependent oxidoreductase</fullName>
    </submittedName>
</protein>
<dbReference type="PRINTS" id="PR00368">
    <property type="entry name" value="FADPNR"/>
</dbReference>
<gene>
    <name evidence="5" type="ORF">GYA93_06605</name>
</gene>
<accession>A0A7K3LLY4</accession>
<dbReference type="AlphaFoldDB" id="A0A7K3LLY4"/>
<evidence type="ECO:0000256" key="3">
    <source>
        <dbReference type="ARBA" id="ARBA00048132"/>
    </source>
</evidence>
<sequence length="334" mass="34098">MTSTSTTPDHSAQPAPATPVDVVIVGGSAAGLSAAVALGRSLRSVVVVDAGRPRNAPADGAHNLLGREGIAPADLLAAGRAEALGYGATIVDGEVTAAVRLDGTDPAFEVGLADGSRYRARRLLLATGLVDELPDVDGIGELWGRDVLHCPYCHGYEVRGRRIGVLGTGPMAMHQVLLFTQLSDQVTLIDQSLPELSADEYARLDALGVPLVRGPVRRLDTAEGRLRAAVLSDGTELELDALTVTPRFVARADLFTALGGELADNPMGTFIPTEMGGRTSVPGVFAAGNAADISAIVGASAAAGVQAGALINADLADADVTHAVAMRVSTATSA</sequence>
<name>A0A7K3LLY4_9ACTN</name>
<dbReference type="Gene3D" id="3.50.50.60">
    <property type="entry name" value="FAD/NAD(P)-binding domain"/>
    <property type="match status" value="2"/>
</dbReference>
<comment type="caution">
    <text evidence="5">The sequence shown here is derived from an EMBL/GenBank/DDBJ whole genome shotgun (WGS) entry which is preliminary data.</text>
</comment>
<dbReference type="Pfam" id="PF07992">
    <property type="entry name" value="Pyr_redox_2"/>
    <property type="match status" value="1"/>
</dbReference>
<dbReference type="EMBL" id="JAADZU010000014">
    <property type="protein sequence ID" value="NDK89254.1"/>
    <property type="molecule type" value="Genomic_DNA"/>
</dbReference>
<evidence type="ECO:0000256" key="2">
    <source>
        <dbReference type="ARBA" id="ARBA00023002"/>
    </source>
</evidence>